<dbReference type="Proteomes" id="UP000821845">
    <property type="component" value="Chromosome 10"/>
</dbReference>
<evidence type="ECO:0000313" key="2">
    <source>
        <dbReference type="Proteomes" id="UP000821845"/>
    </source>
</evidence>
<proteinExistence type="predicted"/>
<protein>
    <submittedName>
        <fullName evidence="1">Uncharacterized protein</fullName>
    </submittedName>
</protein>
<comment type="caution">
    <text evidence="1">The sequence shown here is derived from an EMBL/GenBank/DDBJ whole genome shotgun (WGS) entry which is preliminary data.</text>
</comment>
<dbReference type="EMBL" id="CM023490">
    <property type="protein sequence ID" value="KAH6942282.1"/>
    <property type="molecule type" value="Genomic_DNA"/>
</dbReference>
<accession>A0ACB7T7M9</accession>
<name>A0ACB7T7M9_HYAAI</name>
<reference evidence="1" key="1">
    <citation type="submission" date="2020-05" db="EMBL/GenBank/DDBJ databases">
        <title>Large-scale comparative analyses of tick genomes elucidate their genetic diversity and vector capacities.</title>
        <authorList>
            <person name="Jia N."/>
            <person name="Wang J."/>
            <person name="Shi W."/>
            <person name="Du L."/>
            <person name="Sun Y."/>
            <person name="Zhan W."/>
            <person name="Jiang J."/>
            <person name="Wang Q."/>
            <person name="Zhang B."/>
            <person name="Ji P."/>
            <person name="Sakyi L.B."/>
            <person name="Cui X."/>
            <person name="Yuan T."/>
            <person name="Jiang B."/>
            <person name="Yang W."/>
            <person name="Lam T.T.-Y."/>
            <person name="Chang Q."/>
            <person name="Ding S."/>
            <person name="Wang X."/>
            <person name="Zhu J."/>
            <person name="Ruan X."/>
            <person name="Zhao L."/>
            <person name="Wei J."/>
            <person name="Que T."/>
            <person name="Du C."/>
            <person name="Cheng J."/>
            <person name="Dai P."/>
            <person name="Han X."/>
            <person name="Huang E."/>
            <person name="Gao Y."/>
            <person name="Liu J."/>
            <person name="Shao H."/>
            <person name="Ye R."/>
            <person name="Li L."/>
            <person name="Wei W."/>
            <person name="Wang X."/>
            <person name="Wang C."/>
            <person name="Yang T."/>
            <person name="Huo Q."/>
            <person name="Li W."/>
            <person name="Guo W."/>
            <person name="Chen H."/>
            <person name="Zhou L."/>
            <person name="Ni X."/>
            <person name="Tian J."/>
            <person name="Zhou Y."/>
            <person name="Sheng Y."/>
            <person name="Liu T."/>
            <person name="Pan Y."/>
            <person name="Xia L."/>
            <person name="Li J."/>
            <person name="Zhao F."/>
            <person name="Cao W."/>
        </authorList>
    </citation>
    <scope>NUCLEOTIDE SEQUENCE</scope>
    <source>
        <strain evidence="1">Hyas-2018</strain>
    </source>
</reference>
<gene>
    <name evidence="1" type="ORF">HPB50_002945</name>
</gene>
<organism evidence="1 2">
    <name type="scientific">Hyalomma asiaticum</name>
    <name type="common">Tick</name>
    <dbReference type="NCBI Taxonomy" id="266040"/>
    <lineage>
        <taxon>Eukaryota</taxon>
        <taxon>Metazoa</taxon>
        <taxon>Ecdysozoa</taxon>
        <taxon>Arthropoda</taxon>
        <taxon>Chelicerata</taxon>
        <taxon>Arachnida</taxon>
        <taxon>Acari</taxon>
        <taxon>Parasitiformes</taxon>
        <taxon>Ixodida</taxon>
        <taxon>Ixodoidea</taxon>
        <taxon>Ixodidae</taxon>
        <taxon>Hyalomminae</taxon>
        <taxon>Hyalomma</taxon>
    </lineage>
</organism>
<sequence length="89" mass="9195">MGGDRSPSAAPSPAPGTSYAQAAKKPRGARKPAGHPGNQRACPGQHHGQELADMRLLLGAVGQLLPPDNQPRSICLRAGGRCPPPNHHV</sequence>
<evidence type="ECO:0000313" key="1">
    <source>
        <dbReference type="EMBL" id="KAH6942282.1"/>
    </source>
</evidence>
<keyword evidence="2" id="KW-1185">Reference proteome</keyword>